<dbReference type="Gene3D" id="3.90.25.10">
    <property type="entry name" value="UDP-galactose 4-epimerase, domain 1"/>
    <property type="match status" value="1"/>
</dbReference>
<feature type="domain" description="NAD(P)-binding" evidence="1">
    <location>
        <begin position="20"/>
        <end position="335"/>
    </location>
</feature>
<name>A0A1H0TS63_9BURK</name>
<dbReference type="Proteomes" id="UP000199317">
    <property type="component" value="Unassembled WGS sequence"/>
</dbReference>
<dbReference type="PANTHER" id="PTHR43000">
    <property type="entry name" value="DTDP-D-GLUCOSE 4,6-DEHYDRATASE-RELATED"/>
    <property type="match status" value="1"/>
</dbReference>
<gene>
    <name evidence="2" type="ORF">SAMN04489708_11641</name>
</gene>
<evidence type="ECO:0000313" key="2">
    <source>
        <dbReference type="EMBL" id="SDP56406.1"/>
    </source>
</evidence>
<proteinExistence type="predicted"/>
<dbReference type="OrthoDB" id="9779041at2"/>
<evidence type="ECO:0000313" key="3">
    <source>
        <dbReference type="Proteomes" id="UP000199317"/>
    </source>
</evidence>
<dbReference type="InterPro" id="IPR036291">
    <property type="entry name" value="NAD(P)-bd_dom_sf"/>
</dbReference>
<dbReference type="CDD" id="cd05252">
    <property type="entry name" value="CDP_GD_SDR_e"/>
    <property type="match status" value="1"/>
</dbReference>
<evidence type="ECO:0000259" key="1">
    <source>
        <dbReference type="Pfam" id="PF16363"/>
    </source>
</evidence>
<dbReference type="SUPFAM" id="SSF51735">
    <property type="entry name" value="NAD(P)-binding Rossmann-fold domains"/>
    <property type="match status" value="1"/>
</dbReference>
<dbReference type="InterPro" id="IPR016040">
    <property type="entry name" value="NAD(P)-bd_dom"/>
</dbReference>
<accession>A0A1H0TS63</accession>
<reference evidence="3" key="1">
    <citation type="submission" date="2016-10" db="EMBL/GenBank/DDBJ databases">
        <authorList>
            <person name="Varghese N."/>
            <person name="Submissions S."/>
        </authorList>
    </citation>
    <scope>NUCLEOTIDE SEQUENCE [LARGE SCALE GENOMIC DNA]</scope>
    <source>
        <strain evidence="3">DSM 17101</strain>
    </source>
</reference>
<dbReference type="AlphaFoldDB" id="A0A1H0TS63"/>
<keyword evidence="3" id="KW-1185">Reference proteome</keyword>
<dbReference type="InterPro" id="IPR013445">
    <property type="entry name" value="CDP_4_6_deHydtase"/>
</dbReference>
<dbReference type="Gene3D" id="3.40.50.720">
    <property type="entry name" value="NAD(P)-binding Rossmann-like Domain"/>
    <property type="match status" value="1"/>
</dbReference>
<dbReference type="RefSeq" id="WP_092835485.1">
    <property type="nucleotide sequence ID" value="NZ_CP028290.1"/>
</dbReference>
<dbReference type="Pfam" id="PF16363">
    <property type="entry name" value="GDP_Man_Dehyd"/>
    <property type="match status" value="1"/>
</dbReference>
<dbReference type="EMBL" id="FNJL01000016">
    <property type="protein sequence ID" value="SDP56406.1"/>
    <property type="molecule type" value="Genomic_DNA"/>
</dbReference>
<protein>
    <submittedName>
        <fullName evidence="2">CDP-glucose 4,6-dehydratase</fullName>
    </submittedName>
</protein>
<sequence length="365" mass="39604">MVNAAVVPAEGFWAGKKVFLTGHTGFKGTWLSLWLQRLGAEVTGYALGPESTPSMFALTRAAHGMRSVIGDVRDAALLSAALEEAAPEVVFHLAAQPLVRQSYADPVATYSTNVMGTVHLLEAVRRTPAVRAVVVVTSDKCYENREWLWGYREDDALGGFDPYSNSKACAELVAACYRNSFFSLQQHGRHGVALATARAGNVIGGGDWSADRLIPDFLRAAGQGTALELRHPAAVRPWQHVLEPLAGYLCLARQMVEQGGAISGAWNFGPSDEDVRSVGDVIRQLAAAWPQPVDCRFAAATGGLHEARMLRLDSSKAHAVLGWRSRWTLSQALERITDWHAAHGRGLDMRQVTEDQIDSYCAAGR</sequence>
<dbReference type="NCBIfam" id="TIGR02622">
    <property type="entry name" value="CDP_4_6_dhtase"/>
    <property type="match status" value="1"/>
</dbReference>
<organism evidence="2 3">
    <name type="scientific">Paracidovorax cattleyae</name>
    <dbReference type="NCBI Taxonomy" id="80868"/>
    <lineage>
        <taxon>Bacteria</taxon>
        <taxon>Pseudomonadati</taxon>
        <taxon>Pseudomonadota</taxon>
        <taxon>Betaproteobacteria</taxon>
        <taxon>Burkholderiales</taxon>
        <taxon>Comamonadaceae</taxon>
        <taxon>Paracidovorax</taxon>
    </lineage>
</organism>